<dbReference type="Proteomes" id="UP001527925">
    <property type="component" value="Unassembled WGS sequence"/>
</dbReference>
<accession>A0ABR4NDZ2</accession>
<dbReference type="InterPro" id="IPR002110">
    <property type="entry name" value="Ankyrin_rpt"/>
</dbReference>
<name>A0ABR4NDZ2_9FUNG</name>
<evidence type="ECO:0008006" key="3">
    <source>
        <dbReference type="Google" id="ProtNLM"/>
    </source>
</evidence>
<dbReference type="InterPro" id="IPR052050">
    <property type="entry name" value="SecEffector_AnkRepeat"/>
</dbReference>
<organism evidence="1 2">
    <name type="scientific">Polyrhizophydium stewartii</name>
    <dbReference type="NCBI Taxonomy" id="2732419"/>
    <lineage>
        <taxon>Eukaryota</taxon>
        <taxon>Fungi</taxon>
        <taxon>Fungi incertae sedis</taxon>
        <taxon>Chytridiomycota</taxon>
        <taxon>Chytridiomycota incertae sedis</taxon>
        <taxon>Chytridiomycetes</taxon>
        <taxon>Rhizophydiales</taxon>
        <taxon>Rhizophydiales incertae sedis</taxon>
        <taxon>Polyrhizophydium</taxon>
    </lineage>
</organism>
<dbReference type="InterPro" id="IPR036770">
    <property type="entry name" value="Ankyrin_rpt-contain_sf"/>
</dbReference>
<dbReference type="Gene3D" id="1.25.40.20">
    <property type="entry name" value="Ankyrin repeat-containing domain"/>
    <property type="match status" value="1"/>
</dbReference>
<comment type="caution">
    <text evidence="1">The sequence shown here is derived from an EMBL/GenBank/DDBJ whole genome shotgun (WGS) entry which is preliminary data.</text>
</comment>
<gene>
    <name evidence="1" type="ORF">HK105_202570</name>
</gene>
<reference evidence="1 2" key="1">
    <citation type="submission" date="2023-09" db="EMBL/GenBank/DDBJ databases">
        <title>Pangenome analysis of Batrachochytrium dendrobatidis and related Chytrids.</title>
        <authorList>
            <person name="Yacoub M.N."/>
            <person name="Stajich J.E."/>
            <person name="James T.Y."/>
        </authorList>
    </citation>
    <scope>NUCLEOTIDE SEQUENCE [LARGE SCALE GENOMIC DNA]</scope>
    <source>
        <strain evidence="1 2">JEL0888</strain>
    </source>
</reference>
<keyword evidence="2" id="KW-1185">Reference proteome</keyword>
<dbReference type="EMBL" id="JADGIZ020000009">
    <property type="protein sequence ID" value="KAL2917697.1"/>
    <property type="molecule type" value="Genomic_DNA"/>
</dbReference>
<sequence>MPANTSSLSAVLTRLAALETALHDRTPNHTKSAELEREAKLAARVETLEVANFKLEAFAAQLAASNARLAGQVARLAADVSALSQQLGATPARRPSATNEWDRMPAEIQNKILAAAGPFTGFTAGFLLTADLCGLPKQQQLQVWQDAIDVDWQGNLDMLPPLHKRITSLNVHKRSFFSRIKDSQYPMDLAIVCIRNDWADLLDFGVPDALARAAAAEDAVWLLDDLINLKKLVQPSLTLVKEAASRGRLNAVRFLANRLPARSWTSDIGSQAAESGNLDLVVWLRKHHNESLDEMAFHYAAWRNHTHIVRWLANNTRLGCSSTTITGAVKNNNLEMVELLVKRFPRIFDQRETDLALNASEIGMIEWLDKRGLVDTGELVFHLLSMGKTDMAEWAVSRFKIHPEEADLIGAFENGQSNALKWAYNRGVPFTAESAMWAARYSNTVALSWAIERDRSMIPTLVESTAKHGHPALIGWWSARHGVTFGQRELDLAIRGFNEKVVEALLAIDGFYWDFEAALDTADGAIAAAREEAKEEGSCEYDWHDAAEDARRQLAPVIHQIRKASNRRRAKM</sequence>
<proteinExistence type="predicted"/>
<protein>
    <recommendedName>
        <fullName evidence="3">Ankyrin repeat protein</fullName>
    </recommendedName>
</protein>
<evidence type="ECO:0000313" key="2">
    <source>
        <dbReference type="Proteomes" id="UP001527925"/>
    </source>
</evidence>
<dbReference type="PANTHER" id="PTHR46586:SF3">
    <property type="entry name" value="ANKYRIN REPEAT-CONTAINING PROTEIN"/>
    <property type="match status" value="1"/>
</dbReference>
<evidence type="ECO:0000313" key="1">
    <source>
        <dbReference type="EMBL" id="KAL2917697.1"/>
    </source>
</evidence>
<dbReference type="SUPFAM" id="SSF48403">
    <property type="entry name" value="Ankyrin repeat"/>
    <property type="match status" value="1"/>
</dbReference>
<dbReference type="Pfam" id="PF12796">
    <property type="entry name" value="Ank_2"/>
    <property type="match status" value="1"/>
</dbReference>
<dbReference type="PANTHER" id="PTHR46586">
    <property type="entry name" value="ANKYRIN REPEAT-CONTAINING PROTEIN"/>
    <property type="match status" value="1"/>
</dbReference>